<dbReference type="EMBL" id="CP000153">
    <property type="protein sequence ID" value="ABB44448.1"/>
    <property type="molecule type" value="Genomic_DNA"/>
</dbReference>
<feature type="transmembrane region" description="Helical" evidence="1">
    <location>
        <begin position="45"/>
        <end position="69"/>
    </location>
</feature>
<name>Q30RD3_SULDN</name>
<organism evidence="2 3">
    <name type="scientific">Sulfurimonas denitrificans (strain ATCC 33889 / DSM 1251)</name>
    <name type="common">Thiomicrospira denitrificans (strain ATCC 33889 / DSM 1251)</name>
    <dbReference type="NCBI Taxonomy" id="326298"/>
    <lineage>
        <taxon>Bacteria</taxon>
        <taxon>Pseudomonadati</taxon>
        <taxon>Campylobacterota</taxon>
        <taxon>Epsilonproteobacteria</taxon>
        <taxon>Campylobacterales</taxon>
        <taxon>Sulfurimonadaceae</taxon>
        <taxon>Sulfurimonas</taxon>
    </lineage>
</organism>
<reference evidence="2 3" key="1">
    <citation type="journal article" date="2008" name="Appl. Environ. Microbiol.">
        <title>Genome of the epsilonproteobacterial chemolithoautotroph Sulfurimonas denitrificans.</title>
        <authorList>
            <person name="Sievert S.M."/>
            <person name="Scott K.M."/>
            <person name="Klotz M.G."/>
            <person name="Chain P.S.G."/>
            <person name="Hauser L.J."/>
            <person name="Hemp J."/>
            <person name="Huegler M."/>
            <person name="Land M."/>
            <person name="Lapidus A."/>
            <person name="Larimer F.W."/>
            <person name="Lucas S."/>
            <person name="Malfatti S.A."/>
            <person name="Meyer F."/>
            <person name="Paulsen I.T."/>
            <person name="Ren Q."/>
            <person name="Simon J."/>
            <person name="Bailey K."/>
            <person name="Diaz E."/>
            <person name="Fitzpatrick K.A."/>
            <person name="Glover B."/>
            <person name="Gwatney N."/>
            <person name="Korajkic A."/>
            <person name="Long A."/>
            <person name="Mobberley J.M."/>
            <person name="Pantry S.N."/>
            <person name="Pazder G."/>
            <person name="Peterson S."/>
            <person name="Quintanilla J.D."/>
            <person name="Sprinkle R."/>
            <person name="Stephens J."/>
            <person name="Thomas P."/>
            <person name="Vaughn R."/>
            <person name="Weber M.J."/>
            <person name="Wooten L.L."/>
        </authorList>
    </citation>
    <scope>NUCLEOTIDE SEQUENCE [LARGE SCALE GENOMIC DNA]</scope>
    <source>
        <strain evidence="3">ATCC 33889 / DSM 1251</strain>
    </source>
</reference>
<keyword evidence="1" id="KW-0812">Transmembrane</keyword>
<evidence type="ECO:0000313" key="3">
    <source>
        <dbReference type="Proteomes" id="UP000002714"/>
    </source>
</evidence>
<keyword evidence="1" id="KW-0472">Membrane</keyword>
<keyword evidence="1" id="KW-1133">Transmembrane helix</keyword>
<dbReference type="HOGENOM" id="CLU_053501_0_0_7"/>
<evidence type="ECO:0000256" key="1">
    <source>
        <dbReference type="SAM" id="Phobius"/>
    </source>
</evidence>
<evidence type="ECO:0000313" key="2">
    <source>
        <dbReference type="EMBL" id="ABB44448.1"/>
    </source>
</evidence>
<protein>
    <submittedName>
        <fullName evidence="2">Uncharacterized protein</fullName>
    </submittedName>
</protein>
<gene>
    <name evidence="2" type="ordered locus">Suden_1170</name>
</gene>
<dbReference type="eggNOG" id="ENOG502ZZ9C">
    <property type="taxonomic scope" value="Bacteria"/>
</dbReference>
<dbReference type="AlphaFoldDB" id="Q30RD3"/>
<keyword evidence="3" id="KW-1185">Reference proteome</keyword>
<dbReference type="Proteomes" id="UP000002714">
    <property type="component" value="Chromosome"/>
</dbReference>
<dbReference type="KEGG" id="tdn:Suden_1170"/>
<dbReference type="RefSeq" id="WP_011372800.1">
    <property type="nucleotide sequence ID" value="NC_007575.1"/>
</dbReference>
<accession>Q30RD3</accession>
<dbReference type="OrthoDB" id="5338103at2"/>
<dbReference type="STRING" id="326298.Suden_1170"/>
<sequence length="338" mass="38729">MHLKKYSIAAFILIVVVGWYVYAFVTQDSMSIELFSIVLPPLSIALLVVLPMILLYIASMLHMLFYSFMGMLKLRKYEKDYEKMVDSIVDAYLAKENRSHLFKTKKYKLLGSLVDNATIFPIAGFTADVENKKINDVLAIINGIRNGEVVDLRKYSLSSSNALVIQNDRNRYKKGALSAEDILNSPNKYDISLQKEVYIDFVKKAPFNAIEKYKQALTKEALFEILSRINADSNTLVASNESLITLFKELKFSSKEYIEASKKLSKSMLPEQRMKLFETLSNDSEPTMEAYLFTLFDLEMLTLAKEVLDASQADDYRQFKAYSSLRECGKHFDINLFI</sequence>
<proteinExistence type="predicted"/>
<feature type="transmembrane region" description="Helical" evidence="1">
    <location>
        <begin position="7"/>
        <end position="25"/>
    </location>
</feature>